<dbReference type="AlphaFoldDB" id="A0A162NDR8"/>
<dbReference type="Proteomes" id="UP000077315">
    <property type="component" value="Unassembled WGS sequence"/>
</dbReference>
<dbReference type="EMBL" id="KV440981">
    <property type="protein sequence ID" value="OAD73378.1"/>
    <property type="molecule type" value="Genomic_DNA"/>
</dbReference>
<evidence type="ECO:0000313" key="3">
    <source>
        <dbReference type="Proteomes" id="UP000077315"/>
    </source>
</evidence>
<organism evidence="2 3">
    <name type="scientific">Phycomyces blakesleeanus (strain ATCC 8743b / DSM 1359 / FGSC 10004 / NBRC 33097 / NRRL 1555)</name>
    <dbReference type="NCBI Taxonomy" id="763407"/>
    <lineage>
        <taxon>Eukaryota</taxon>
        <taxon>Fungi</taxon>
        <taxon>Fungi incertae sedis</taxon>
        <taxon>Mucoromycota</taxon>
        <taxon>Mucoromycotina</taxon>
        <taxon>Mucoromycetes</taxon>
        <taxon>Mucorales</taxon>
        <taxon>Phycomycetaceae</taxon>
        <taxon>Phycomyces</taxon>
    </lineage>
</organism>
<keyword evidence="1" id="KW-0812">Transmembrane</keyword>
<keyword evidence="1" id="KW-1133">Transmembrane helix</keyword>
<protein>
    <submittedName>
        <fullName evidence="2">Uncharacterized protein</fullName>
    </submittedName>
</protein>
<evidence type="ECO:0000256" key="1">
    <source>
        <dbReference type="SAM" id="Phobius"/>
    </source>
</evidence>
<dbReference type="InParanoid" id="A0A162NDR8"/>
<feature type="transmembrane region" description="Helical" evidence="1">
    <location>
        <begin position="70"/>
        <end position="95"/>
    </location>
</feature>
<keyword evidence="3" id="KW-1185">Reference proteome</keyword>
<name>A0A162NDR8_PHYB8</name>
<accession>A0A162NDR8</accession>
<dbReference type="GeneID" id="28996833"/>
<gene>
    <name evidence="2" type="ORF">PHYBLDRAFT_168734</name>
</gene>
<keyword evidence="1" id="KW-0472">Membrane</keyword>
<reference evidence="3" key="1">
    <citation type="submission" date="2015-06" db="EMBL/GenBank/DDBJ databases">
        <title>Expansion of signal transduction pathways in fungi by whole-genome duplication.</title>
        <authorList>
            <consortium name="DOE Joint Genome Institute"/>
            <person name="Corrochano L.M."/>
            <person name="Kuo A."/>
            <person name="Marcet-Houben M."/>
            <person name="Polaino S."/>
            <person name="Salamov A."/>
            <person name="Villalobos J.M."/>
            <person name="Alvarez M.I."/>
            <person name="Avalos J."/>
            <person name="Benito E.P."/>
            <person name="Benoit I."/>
            <person name="Burger G."/>
            <person name="Camino L.P."/>
            <person name="Canovas D."/>
            <person name="Cerda-Olmedo E."/>
            <person name="Cheng J.-F."/>
            <person name="Dominguez A."/>
            <person name="Elias M."/>
            <person name="Eslava A.P."/>
            <person name="Glaser F."/>
            <person name="Grimwood J."/>
            <person name="Gutierrez G."/>
            <person name="Heitman J."/>
            <person name="Henrissat B."/>
            <person name="Iturriaga E.A."/>
            <person name="Lang B.F."/>
            <person name="Lavin J.L."/>
            <person name="Lee S."/>
            <person name="Li W."/>
            <person name="Lindquist E."/>
            <person name="Lopez-Garcia S."/>
            <person name="Luque E.M."/>
            <person name="Marcos A.T."/>
            <person name="Martin J."/>
            <person name="McCluskey K."/>
            <person name="Medina H.R."/>
            <person name="Miralles-Duran A."/>
            <person name="Miyazaki A."/>
            <person name="Munoz-Torres E."/>
            <person name="Oguiza J.A."/>
            <person name="Ohm R."/>
            <person name="Olmedo M."/>
            <person name="Orejas M."/>
            <person name="Ortiz-Castellanos L."/>
            <person name="Pisabarro A.G."/>
            <person name="Rodriguez-Romero J."/>
            <person name="Ruiz-Herrera J."/>
            <person name="Ruiz-Vazquez R."/>
            <person name="Sanz C."/>
            <person name="Schackwitz W."/>
            <person name="Schmutz J."/>
            <person name="Shahriari M."/>
            <person name="Shelest E."/>
            <person name="Silva-Franco F."/>
            <person name="Soanes D."/>
            <person name="Syed K."/>
            <person name="Tagua V.G."/>
            <person name="Talbot N.J."/>
            <person name="Thon M."/>
            <person name="De vries R.P."/>
            <person name="Wiebenga A."/>
            <person name="Yadav J.S."/>
            <person name="Braun E.L."/>
            <person name="Baker S."/>
            <person name="Garre V."/>
            <person name="Horwitz B."/>
            <person name="Torres-Martinez S."/>
            <person name="Idnurm A."/>
            <person name="Herrera-Estrella A."/>
            <person name="Gabaldon T."/>
            <person name="Grigoriev I.V."/>
        </authorList>
    </citation>
    <scope>NUCLEOTIDE SEQUENCE [LARGE SCALE GENOMIC DNA]</scope>
    <source>
        <strain evidence="3">NRRL 1555(-)</strain>
    </source>
</reference>
<dbReference type="VEuPathDB" id="FungiDB:PHYBLDRAFT_168734"/>
<proteinExistence type="predicted"/>
<evidence type="ECO:0000313" key="2">
    <source>
        <dbReference type="EMBL" id="OAD73378.1"/>
    </source>
</evidence>
<sequence length="116" mass="14111">MTIYLFLVPVGLFENVLLHKDYLLKIWVMLAIIPKKKRWRQWRSMGPLDHNTYLDICDLKKNKKKWNLNLYNFFMFIPTSTRFGFGFLNAIWYIISYIKTMYLLYRILCLVYQPSG</sequence>
<dbReference type="RefSeq" id="XP_018291418.1">
    <property type="nucleotide sequence ID" value="XM_018435927.1"/>
</dbReference>